<dbReference type="InterPro" id="IPR056948">
    <property type="entry name" value="PNGaseA_N"/>
</dbReference>
<dbReference type="AlphaFoldDB" id="A0A4D6MIT2"/>
<organism evidence="2 3">
    <name type="scientific">Vigna unguiculata</name>
    <name type="common">Cowpea</name>
    <dbReference type="NCBI Taxonomy" id="3917"/>
    <lineage>
        <taxon>Eukaryota</taxon>
        <taxon>Viridiplantae</taxon>
        <taxon>Streptophyta</taxon>
        <taxon>Embryophyta</taxon>
        <taxon>Tracheophyta</taxon>
        <taxon>Spermatophyta</taxon>
        <taxon>Magnoliopsida</taxon>
        <taxon>eudicotyledons</taxon>
        <taxon>Gunneridae</taxon>
        <taxon>Pentapetalae</taxon>
        <taxon>rosids</taxon>
        <taxon>fabids</taxon>
        <taxon>Fabales</taxon>
        <taxon>Fabaceae</taxon>
        <taxon>Papilionoideae</taxon>
        <taxon>50 kb inversion clade</taxon>
        <taxon>NPAAA clade</taxon>
        <taxon>indigoferoid/millettioid clade</taxon>
        <taxon>Phaseoleae</taxon>
        <taxon>Vigna</taxon>
    </lineage>
</organism>
<dbReference type="Pfam" id="PF12222">
    <property type="entry name" value="PNGaseA"/>
    <property type="match status" value="1"/>
</dbReference>
<dbReference type="PANTHER" id="PTHR31104">
    <property type="entry name" value="PEPTIDE-N4-(N-ACETYL-BETA-GLUCOSAMINYL)ASPARAGINE AMIDASE A PROTEIN"/>
    <property type="match status" value="1"/>
</dbReference>
<reference evidence="2 3" key="1">
    <citation type="submission" date="2019-04" db="EMBL/GenBank/DDBJ databases">
        <title>An improved genome assembly and genetic linkage map for asparagus bean, Vigna unguiculata ssp. sesquipedialis.</title>
        <authorList>
            <person name="Xia Q."/>
            <person name="Zhang R."/>
            <person name="Dong Y."/>
        </authorList>
    </citation>
    <scope>NUCLEOTIDE SEQUENCE [LARGE SCALE GENOMIC DNA]</scope>
    <source>
        <tissue evidence="2">Leaf</tissue>
    </source>
</reference>
<dbReference type="Pfam" id="PF25156">
    <property type="entry name" value="PNGase_A_C"/>
    <property type="match status" value="1"/>
</dbReference>
<evidence type="ECO:0000313" key="3">
    <source>
        <dbReference type="Proteomes" id="UP000501690"/>
    </source>
</evidence>
<sequence length="519" mass="58642">MRKFPRKRIRAQIYIYLCHRVLHHCFAHTIDSPPYTTSYSPPPCCPAPWSRVVLHFHARCKGEQYDRIAAIWIAGAEILRTSTAEPTADGIFLNVRKDVTRYSSLFAKSNLDLTMMLENIVNTVHRRLPRYRHSPLLQRDPGSRGVNESPADLIIPISDDGRRGFWFKLEEEKSSFSRKVRIPRNTYRAVLELYVSFHGNDEFWYSNPPTSYITANGLATERGNGAYREVYATIDGQVVGSEVPFPVIFTGGINPLFWEPMVAIGAFNLPSYDIDLTPFLGKVLDGKEHVFGIGVVKGISYWLVNANLHLWLDHESKVVHANPVVHHSPETSIERQEGFRGLDGSFDVDAEQETHITGWVMTSAGNITTTVSQGFSFKNFIKFQHNGSIKTVKQKFKAKKKVKVIDGKGESITRLKVRRRYPLRVVTTTKEFLDGTYRLVTELSHILNEKHVSGCFSKSITNAQNSKGWIDVKGHSVVSGQASTTQNYSYVDGFMCYSRNVAASNGRIVLDNSTFVCEL</sequence>
<protein>
    <submittedName>
        <fullName evidence="2">Peptide-N4-N-acetyl-beta-glucosaminylasparagine amidase A</fullName>
    </submittedName>
</protein>
<evidence type="ECO:0000313" key="2">
    <source>
        <dbReference type="EMBL" id="QCE01366.1"/>
    </source>
</evidence>
<accession>A0A4D6MIT2</accession>
<dbReference type="Proteomes" id="UP000501690">
    <property type="component" value="Linkage Group LG7"/>
</dbReference>
<proteinExistence type="predicted"/>
<keyword evidence="3" id="KW-1185">Reference proteome</keyword>
<feature type="domain" description="Peptide N-acetyl-beta-D-glucosaminyl asparaginase amidase A N-terminal" evidence="1">
    <location>
        <begin position="21"/>
        <end position="322"/>
    </location>
</feature>
<gene>
    <name evidence="2" type="ORF">DEO72_LG7g2663</name>
</gene>
<dbReference type="EMBL" id="CP039351">
    <property type="protein sequence ID" value="QCE01366.1"/>
    <property type="molecule type" value="Genomic_DNA"/>
</dbReference>
<evidence type="ECO:0000259" key="1">
    <source>
        <dbReference type="Pfam" id="PF12222"/>
    </source>
</evidence>
<dbReference type="Gramene" id="Vigun08g164000.1.v1.2">
    <property type="protein sequence ID" value="Vigun08g164000.1.v1.2"/>
    <property type="gene ID" value="Vigun08g164000.v1.2"/>
</dbReference>
<dbReference type="InterPro" id="IPR021102">
    <property type="entry name" value="PNGase_A"/>
</dbReference>
<name>A0A4D6MIT2_VIGUN</name>
<dbReference type="OrthoDB" id="1612078at2759"/>